<accession>A0A291IR53</accession>
<gene>
    <name evidence="1" type="ORF">CP520_00560</name>
</gene>
<keyword evidence="2" id="KW-1185">Reference proteome</keyword>
<evidence type="ECO:0000313" key="1">
    <source>
        <dbReference type="EMBL" id="ATG97253.1"/>
    </source>
</evidence>
<sequence length="465" mass="54570">MRESTSDNLIKYLNTQRKKFLNTVYINLVLLTGLFIFLTLNIYSSVKDVNNSAPDRILIYVTLGFLILWSNWFFLKNLIGSIVIKKLEKLLSSDKVTALDLSRFPLFWIFSGTYYHLIEEELDKLIDKFDLHQKKEKANLIFLNFKLGFVSFFILLWGISYYVSMVIYFKNSDFSSHWELIFGLVMMIAAFLIVFIFTIPRQIIINKKLNDLEKQNLDDYDYYENKRFFAMRTTLEKLHKTKEVVKETKAVVKDGKDLINDNKKLVEDLTKQGANKVEITKALLDKYKPFVKNLLEDFITQRKAEIAIAVIQKKNEIETKKDLAINTIKNNVQDAKLKKELIKTTKNDAKLALKEVKENKEEYLKLIKENLPIFEKLLEDFLKNHEDELYDFVVEQIIATEKVDEERFLKIANKAKPYVQDAIKQFVSENKEEILTTLINGKNKAKNTKQNVKTKITDKKDSKKK</sequence>
<organism evidence="1 2">
    <name type="scientific">Mesoplasma lactucae ATCC 49193</name>
    <dbReference type="NCBI Taxonomy" id="81460"/>
    <lineage>
        <taxon>Bacteria</taxon>
        <taxon>Bacillati</taxon>
        <taxon>Mycoplasmatota</taxon>
        <taxon>Mollicutes</taxon>
        <taxon>Entomoplasmatales</taxon>
        <taxon>Entomoplasmataceae</taxon>
        <taxon>Mesoplasma</taxon>
    </lineage>
</organism>
<dbReference type="RefSeq" id="WP_096862541.1">
    <property type="nucleotide sequence ID" value="NZ_CP023668.1"/>
</dbReference>
<protein>
    <submittedName>
        <fullName evidence="1">Uncharacterized protein</fullName>
    </submittedName>
</protein>
<dbReference type="EMBL" id="CP023668">
    <property type="protein sequence ID" value="ATG97253.1"/>
    <property type="molecule type" value="Genomic_DNA"/>
</dbReference>
<name>A0A291IR53_9MOLU</name>
<proteinExistence type="predicted"/>
<evidence type="ECO:0000313" key="2">
    <source>
        <dbReference type="Proteomes" id="UP000232227"/>
    </source>
</evidence>
<dbReference type="AlphaFoldDB" id="A0A291IR53"/>
<dbReference type="KEGG" id="mlac:CP520_00560"/>
<dbReference type="Proteomes" id="UP000232227">
    <property type="component" value="Chromosome"/>
</dbReference>
<reference evidence="1 2" key="1">
    <citation type="submission" date="2017-09" db="EMBL/GenBank/DDBJ databases">
        <title>SPAdes assembly of the Mesoplasma lactucae genome.</title>
        <authorList>
            <person name="Knight T.F."/>
            <person name="Rubinstein R."/>
            <person name="Citino T."/>
        </authorList>
    </citation>
    <scope>NUCLEOTIDE SEQUENCE [LARGE SCALE GENOMIC DNA]</scope>
    <source>
        <strain evidence="1 2">831-C4</strain>
    </source>
</reference>